<dbReference type="PANTHER" id="PTHR21181:SF13">
    <property type="entry name" value="NADH DEHYDROGENASE (UBIQUINONE) COMPLEX I, ASSEMBLY FACTOR 6"/>
    <property type="match status" value="1"/>
</dbReference>
<sequence length="275" mass="31671">MFRFVICRKHDYENYLISAFYPKEARPAHVAVRAFNLEIAMVRENVSNPHIGSMRMQFWRETIDGVFKGNPPRHPIALILSDVLKRSRLSPLFFKRVIDERALHLSDLPCMTIKDLESYGENTSSCLLYLHLESLGIRDLQADHAASHIGKAIGIASVLRAFPYLASKRRMMVPVDVLAKYNISQEEVFRSGRVEGLADAIFEVATTAHDHLITARSFLPRVPKQAISVLLPAVSCESYLKRLEKYNFDVFEPKLSIQDWKLPFTLWISHRKQRY</sequence>
<keyword evidence="8" id="KW-1185">Reference proteome</keyword>
<comment type="similarity">
    <text evidence="6">Belongs to the NDUFAF6 family.</text>
</comment>
<dbReference type="GO" id="GO:0032981">
    <property type="term" value="P:mitochondrial respiratory chain complex I assembly"/>
    <property type="evidence" value="ECO:0007669"/>
    <property type="project" value="TreeGrafter"/>
</dbReference>
<comment type="caution">
    <text evidence="7">The sequence shown here is derived from an EMBL/GenBank/DDBJ whole genome shotgun (WGS) entry which is preliminary data.</text>
</comment>
<dbReference type="OrthoDB" id="270318at2759"/>
<evidence type="ECO:0000256" key="4">
    <source>
        <dbReference type="ARBA" id="ARBA00023128"/>
    </source>
</evidence>
<dbReference type="InterPro" id="IPR008949">
    <property type="entry name" value="Isoprenoid_synthase_dom_sf"/>
</dbReference>
<dbReference type="Gene3D" id="1.10.600.10">
    <property type="entry name" value="Farnesyl Diphosphate Synthase"/>
    <property type="match status" value="1"/>
</dbReference>
<comment type="subcellular location">
    <subcellularLocation>
        <location evidence="1">Mitochondrion inner membrane</location>
    </subcellularLocation>
</comment>
<proteinExistence type="inferred from homology"/>
<evidence type="ECO:0000313" key="8">
    <source>
        <dbReference type="Proteomes" id="UP000789739"/>
    </source>
</evidence>
<keyword evidence="5" id="KW-0472">Membrane</keyword>
<dbReference type="InterPro" id="IPR002060">
    <property type="entry name" value="Squ/phyt_synthse"/>
</dbReference>
<dbReference type="Proteomes" id="UP000789739">
    <property type="component" value="Unassembled WGS sequence"/>
</dbReference>
<dbReference type="EMBL" id="CAJVPI010000226">
    <property type="protein sequence ID" value="CAG8504199.1"/>
    <property type="molecule type" value="Genomic_DNA"/>
</dbReference>
<evidence type="ECO:0000256" key="2">
    <source>
        <dbReference type="ARBA" id="ARBA00022792"/>
    </source>
</evidence>
<dbReference type="AlphaFoldDB" id="A0A9N8ZRA0"/>
<dbReference type="SUPFAM" id="SSF48576">
    <property type="entry name" value="Terpenoid synthases"/>
    <property type="match status" value="1"/>
</dbReference>
<evidence type="ECO:0000256" key="6">
    <source>
        <dbReference type="ARBA" id="ARBA00038273"/>
    </source>
</evidence>
<evidence type="ECO:0000256" key="5">
    <source>
        <dbReference type="ARBA" id="ARBA00023136"/>
    </source>
</evidence>
<evidence type="ECO:0000256" key="1">
    <source>
        <dbReference type="ARBA" id="ARBA00004273"/>
    </source>
</evidence>
<organism evidence="7 8">
    <name type="scientific">Paraglomus brasilianum</name>
    <dbReference type="NCBI Taxonomy" id="144538"/>
    <lineage>
        <taxon>Eukaryota</taxon>
        <taxon>Fungi</taxon>
        <taxon>Fungi incertae sedis</taxon>
        <taxon>Mucoromycota</taxon>
        <taxon>Glomeromycotina</taxon>
        <taxon>Glomeromycetes</taxon>
        <taxon>Paraglomerales</taxon>
        <taxon>Paraglomeraceae</taxon>
        <taxon>Paraglomus</taxon>
    </lineage>
</organism>
<dbReference type="Pfam" id="PF00494">
    <property type="entry name" value="SQS_PSY"/>
    <property type="match status" value="1"/>
</dbReference>
<keyword evidence="3" id="KW-0809">Transit peptide</keyword>
<accession>A0A9N8ZRA0</accession>
<reference evidence="7" key="1">
    <citation type="submission" date="2021-06" db="EMBL/GenBank/DDBJ databases">
        <authorList>
            <person name="Kallberg Y."/>
            <person name="Tangrot J."/>
            <person name="Rosling A."/>
        </authorList>
    </citation>
    <scope>NUCLEOTIDE SEQUENCE</scope>
    <source>
        <strain evidence="7">BR232B</strain>
    </source>
</reference>
<dbReference type="GO" id="GO:0005743">
    <property type="term" value="C:mitochondrial inner membrane"/>
    <property type="evidence" value="ECO:0007669"/>
    <property type="project" value="UniProtKB-SubCell"/>
</dbReference>
<protein>
    <submittedName>
        <fullName evidence="7">9508_t:CDS:1</fullName>
    </submittedName>
</protein>
<dbReference type="PANTHER" id="PTHR21181">
    <property type="match status" value="1"/>
</dbReference>
<keyword evidence="2" id="KW-0999">Mitochondrion inner membrane</keyword>
<name>A0A9N8ZRA0_9GLOM</name>
<keyword evidence="4" id="KW-0496">Mitochondrion</keyword>
<evidence type="ECO:0000313" key="7">
    <source>
        <dbReference type="EMBL" id="CAG8504199.1"/>
    </source>
</evidence>
<gene>
    <name evidence="7" type="ORF">PBRASI_LOCUS2768</name>
</gene>
<evidence type="ECO:0000256" key="3">
    <source>
        <dbReference type="ARBA" id="ARBA00022946"/>
    </source>
</evidence>